<dbReference type="OrthoDB" id="1166111at2759"/>
<keyword evidence="5" id="KW-0520">NAD</keyword>
<name>A0A8K0MS40_9ROSA</name>
<evidence type="ECO:0000256" key="1">
    <source>
        <dbReference type="ARBA" id="ARBA00011982"/>
    </source>
</evidence>
<feature type="domain" description="TIR" evidence="7">
    <location>
        <begin position="4"/>
        <end position="165"/>
    </location>
</feature>
<gene>
    <name evidence="8" type="ORF">FNV43_RR00530</name>
</gene>
<proteinExistence type="predicted"/>
<evidence type="ECO:0000256" key="5">
    <source>
        <dbReference type="ARBA" id="ARBA00023027"/>
    </source>
</evidence>
<dbReference type="InterPro" id="IPR000157">
    <property type="entry name" value="TIR_dom"/>
</dbReference>
<dbReference type="GO" id="GO:0043531">
    <property type="term" value="F:ADP binding"/>
    <property type="evidence" value="ECO:0007669"/>
    <property type="project" value="InterPro"/>
</dbReference>
<dbReference type="FunFam" id="3.40.50.10140:FF:000007">
    <property type="entry name" value="Disease resistance protein (TIR-NBS-LRR class)"/>
    <property type="match status" value="1"/>
</dbReference>
<sequence length="778" mass="89235">MEEKRYDVFLSFRGEDTRDRFATYLYQAFHHKQILTFMDHRLEGGDEIAPTLEKIIDESAISIVIFSENYATSTWCLDELVHILDCKERNGQIVMPIFNGIDPSIVRKQKGSYKDAFAKLEERFKDKRDKVRQWRDALTEAANLSGLDSKDFRCSRCWYLGHGGIGKTTLASAVFQRFSSYFEGRSYICDVRQQYKIFGPNKLREKLFTQLFNGEDALISMDTPFVGSPFIQDRLCRKKVLIVLDDVDSSVQLETLVEGYPQLAPGSRIIVTSRNRQVLVKVAVGIYKVKGLNYIESLKLFHLHAFGRNSYPKQYYETLSERVASYAYGNPLALKVLGSFLHSRSEEEWKSALEKLKRVPNKEILDVLRISYEGLDDEGIKNIFLDIACFFDKPFTREYTESILDGGDSSAKIGISVLIDKPLLEISRGEKYFRMHDLIRQMGWSVVSDEHKEPANRSRLCNANDVCHVLEKNMGTALIEGIILNMSEMKRDVKVSPAAFSKMCNLRFLKIYCDNVDNNEFKLYLPRGLESLVPIELRYFQWDFYPLESLPSDFTPENLVELILRGSHLKQLGNHVVKELNLSECSNLEEFPEILEPMEHFDSIDLSRTAIKKLPESIENLIGLTFLSAKDCKDIISQTTCATSNCTSLEMISSETNKSCLMDIGGWRLENCSKLDQNTRNVVVDCAISCMLNAVSHKHVDYDYLPDIFHIRYPREFSYQGMGSSMNIKLPLHWKDFLGVAFCIVFDRSKADPNTLLSCEIDYGHPMANDVLTWALVR</sequence>
<evidence type="ECO:0000256" key="6">
    <source>
        <dbReference type="ARBA" id="ARBA00047304"/>
    </source>
</evidence>
<dbReference type="Gene3D" id="3.80.10.10">
    <property type="entry name" value="Ribonuclease Inhibitor"/>
    <property type="match status" value="1"/>
</dbReference>
<dbReference type="SUPFAM" id="SSF52058">
    <property type="entry name" value="L domain-like"/>
    <property type="match status" value="1"/>
</dbReference>
<dbReference type="Pfam" id="PF23282">
    <property type="entry name" value="WHD_ROQ1"/>
    <property type="match status" value="1"/>
</dbReference>
<dbReference type="InterPro" id="IPR035897">
    <property type="entry name" value="Toll_tir_struct_dom_sf"/>
</dbReference>
<dbReference type="InterPro" id="IPR002182">
    <property type="entry name" value="NB-ARC"/>
</dbReference>
<dbReference type="Pfam" id="PF20160">
    <property type="entry name" value="C-JID"/>
    <property type="match status" value="1"/>
</dbReference>
<dbReference type="Pfam" id="PF00931">
    <property type="entry name" value="NB-ARC"/>
    <property type="match status" value="1"/>
</dbReference>
<comment type="caution">
    <text evidence="8">The sequence shown here is derived from an EMBL/GenBank/DDBJ whole genome shotgun (WGS) entry which is preliminary data.</text>
</comment>
<dbReference type="EC" id="3.2.2.6" evidence="1"/>
<evidence type="ECO:0000313" key="8">
    <source>
        <dbReference type="EMBL" id="KAF3455888.1"/>
    </source>
</evidence>
<dbReference type="InterPro" id="IPR032675">
    <property type="entry name" value="LRR_dom_sf"/>
</dbReference>
<keyword evidence="9" id="KW-1185">Reference proteome</keyword>
<dbReference type="Pfam" id="PF01582">
    <property type="entry name" value="TIR"/>
    <property type="match status" value="1"/>
</dbReference>
<organism evidence="8 9">
    <name type="scientific">Rhamnella rubrinervis</name>
    <dbReference type="NCBI Taxonomy" id="2594499"/>
    <lineage>
        <taxon>Eukaryota</taxon>
        <taxon>Viridiplantae</taxon>
        <taxon>Streptophyta</taxon>
        <taxon>Embryophyta</taxon>
        <taxon>Tracheophyta</taxon>
        <taxon>Spermatophyta</taxon>
        <taxon>Magnoliopsida</taxon>
        <taxon>eudicotyledons</taxon>
        <taxon>Gunneridae</taxon>
        <taxon>Pentapetalae</taxon>
        <taxon>rosids</taxon>
        <taxon>fabids</taxon>
        <taxon>Rosales</taxon>
        <taxon>Rhamnaceae</taxon>
        <taxon>rhamnoid group</taxon>
        <taxon>Rhamneae</taxon>
        <taxon>Rhamnella</taxon>
    </lineage>
</organism>
<dbReference type="InterPro" id="IPR058192">
    <property type="entry name" value="WHD_ROQ1-like"/>
</dbReference>
<keyword evidence="4" id="KW-0378">Hydrolase</keyword>
<dbReference type="EMBL" id="VOIH02000001">
    <property type="protein sequence ID" value="KAF3455888.1"/>
    <property type="molecule type" value="Genomic_DNA"/>
</dbReference>
<dbReference type="SUPFAM" id="SSF52200">
    <property type="entry name" value="Toll/Interleukin receptor TIR domain"/>
    <property type="match status" value="1"/>
</dbReference>
<dbReference type="Gene3D" id="3.40.50.10140">
    <property type="entry name" value="Toll/interleukin-1 receptor homology (TIR) domain"/>
    <property type="match status" value="1"/>
</dbReference>
<evidence type="ECO:0000256" key="3">
    <source>
        <dbReference type="ARBA" id="ARBA00022737"/>
    </source>
</evidence>
<dbReference type="GO" id="GO:0007165">
    <property type="term" value="P:signal transduction"/>
    <property type="evidence" value="ECO:0007669"/>
    <property type="project" value="InterPro"/>
</dbReference>
<dbReference type="AlphaFoldDB" id="A0A8K0MS40"/>
<dbReference type="SMART" id="SM00255">
    <property type="entry name" value="TIR"/>
    <property type="match status" value="1"/>
</dbReference>
<dbReference type="InterPro" id="IPR045344">
    <property type="entry name" value="C-JID"/>
</dbReference>
<dbReference type="PANTHER" id="PTHR11017:SF479">
    <property type="entry name" value="DISEASE RESISTANCE PROTEIN (TIR-NBS-LRR CLASS) FAMILY"/>
    <property type="match status" value="1"/>
</dbReference>
<dbReference type="PROSITE" id="PS50104">
    <property type="entry name" value="TIR"/>
    <property type="match status" value="1"/>
</dbReference>
<dbReference type="InterPro" id="IPR044974">
    <property type="entry name" value="Disease_R_plants"/>
</dbReference>
<accession>A0A8K0MS40</accession>
<dbReference type="GO" id="GO:0061809">
    <property type="term" value="F:NAD+ nucleosidase activity, cyclic ADP-ribose generating"/>
    <property type="evidence" value="ECO:0007669"/>
    <property type="project" value="UniProtKB-EC"/>
</dbReference>
<dbReference type="InterPro" id="IPR042197">
    <property type="entry name" value="Apaf_helical"/>
</dbReference>
<protein>
    <recommendedName>
        <fullName evidence="1">ADP-ribosyl cyclase/cyclic ADP-ribose hydrolase</fullName>
        <ecNumber evidence="1">3.2.2.6</ecNumber>
    </recommendedName>
</protein>
<reference evidence="8" key="1">
    <citation type="submission" date="2020-03" db="EMBL/GenBank/DDBJ databases">
        <title>A high-quality chromosome-level genome assembly of a woody plant with both climbing and erect habits, Rhamnella rubrinervis.</title>
        <authorList>
            <person name="Lu Z."/>
            <person name="Yang Y."/>
            <person name="Zhu X."/>
            <person name="Sun Y."/>
        </authorList>
    </citation>
    <scope>NUCLEOTIDE SEQUENCE</scope>
    <source>
        <strain evidence="8">BYM</strain>
        <tissue evidence="8">Leaf</tissue>
    </source>
</reference>
<evidence type="ECO:0000256" key="2">
    <source>
        <dbReference type="ARBA" id="ARBA00022614"/>
    </source>
</evidence>
<comment type="catalytic activity">
    <reaction evidence="6">
        <text>NAD(+) + H2O = ADP-D-ribose + nicotinamide + H(+)</text>
        <dbReference type="Rhea" id="RHEA:16301"/>
        <dbReference type="ChEBI" id="CHEBI:15377"/>
        <dbReference type="ChEBI" id="CHEBI:15378"/>
        <dbReference type="ChEBI" id="CHEBI:17154"/>
        <dbReference type="ChEBI" id="CHEBI:57540"/>
        <dbReference type="ChEBI" id="CHEBI:57967"/>
        <dbReference type="EC" id="3.2.2.6"/>
    </reaction>
    <physiologicalReaction direction="left-to-right" evidence="6">
        <dbReference type="Rhea" id="RHEA:16302"/>
    </physiologicalReaction>
</comment>
<dbReference type="SUPFAM" id="SSF52540">
    <property type="entry name" value="P-loop containing nucleoside triphosphate hydrolases"/>
    <property type="match status" value="1"/>
</dbReference>
<dbReference type="Proteomes" id="UP000796880">
    <property type="component" value="Unassembled WGS sequence"/>
</dbReference>
<dbReference type="PRINTS" id="PR00364">
    <property type="entry name" value="DISEASERSIST"/>
</dbReference>
<keyword evidence="3" id="KW-0677">Repeat</keyword>
<keyword evidence="2" id="KW-0433">Leucine-rich repeat</keyword>
<dbReference type="GO" id="GO:0006952">
    <property type="term" value="P:defense response"/>
    <property type="evidence" value="ECO:0007669"/>
    <property type="project" value="InterPro"/>
</dbReference>
<dbReference type="InterPro" id="IPR027417">
    <property type="entry name" value="P-loop_NTPase"/>
</dbReference>
<dbReference type="Gene3D" id="1.10.8.430">
    <property type="entry name" value="Helical domain of apoptotic protease-activating factors"/>
    <property type="match status" value="1"/>
</dbReference>
<evidence type="ECO:0000256" key="4">
    <source>
        <dbReference type="ARBA" id="ARBA00022801"/>
    </source>
</evidence>
<evidence type="ECO:0000313" key="9">
    <source>
        <dbReference type="Proteomes" id="UP000796880"/>
    </source>
</evidence>
<evidence type="ECO:0000259" key="7">
    <source>
        <dbReference type="PROSITE" id="PS50104"/>
    </source>
</evidence>
<dbReference type="PANTHER" id="PTHR11017">
    <property type="entry name" value="LEUCINE-RICH REPEAT-CONTAINING PROTEIN"/>
    <property type="match status" value="1"/>
</dbReference>